<feature type="signal peptide" evidence="2">
    <location>
        <begin position="1"/>
        <end position="20"/>
    </location>
</feature>
<dbReference type="PANTHER" id="PTHR12697">
    <property type="entry name" value="PBS LYASE HEAT-LIKE PROTEIN"/>
    <property type="match status" value="1"/>
</dbReference>
<organism evidence="3 4">
    <name type="scientific">Anatilimnocola aggregata</name>
    <dbReference type="NCBI Taxonomy" id="2528021"/>
    <lineage>
        <taxon>Bacteria</taxon>
        <taxon>Pseudomonadati</taxon>
        <taxon>Planctomycetota</taxon>
        <taxon>Planctomycetia</taxon>
        <taxon>Pirellulales</taxon>
        <taxon>Pirellulaceae</taxon>
        <taxon>Anatilimnocola</taxon>
    </lineage>
</organism>
<dbReference type="AlphaFoldDB" id="A0A517YG30"/>
<dbReference type="PANTHER" id="PTHR12697:SF5">
    <property type="entry name" value="DEOXYHYPUSINE HYDROXYLASE"/>
    <property type="match status" value="1"/>
</dbReference>
<reference evidence="3 4" key="1">
    <citation type="submission" date="2019-02" db="EMBL/GenBank/DDBJ databases">
        <title>Deep-cultivation of Planctomycetes and their phenomic and genomic characterization uncovers novel biology.</title>
        <authorList>
            <person name="Wiegand S."/>
            <person name="Jogler M."/>
            <person name="Boedeker C."/>
            <person name="Pinto D."/>
            <person name="Vollmers J."/>
            <person name="Rivas-Marin E."/>
            <person name="Kohn T."/>
            <person name="Peeters S.H."/>
            <person name="Heuer A."/>
            <person name="Rast P."/>
            <person name="Oberbeckmann S."/>
            <person name="Bunk B."/>
            <person name="Jeske O."/>
            <person name="Meyerdierks A."/>
            <person name="Storesund J.E."/>
            <person name="Kallscheuer N."/>
            <person name="Luecker S."/>
            <person name="Lage O.M."/>
            <person name="Pohl T."/>
            <person name="Merkel B.J."/>
            <person name="Hornburger P."/>
            <person name="Mueller R.-W."/>
            <person name="Bruemmer F."/>
            <person name="Labrenz M."/>
            <person name="Spormann A.M."/>
            <person name="Op den Camp H."/>
            <person name="Overmann J."/>
            <person name="Amann R."/>
            <person name="Jetten M.S.M."/>
            <person name="Mascher T."/>
            <person name="Medema M.H."/>
            <person name="Devos D.P."/>
            <person name="Kaster A.-K."/>
            <person name="Ovreas L."/>
            <person name="Rohde M."/>
            <person name="Galperin M.Y."/>
            <person name="Jogler C."/>
        </authorList>
    </citation>
    <scope>NUCLEOTIDE SEQUENCE [LARGE SCALE GENOMIC DNA]</scope>
    <source>
        <strain evidence="3 4">ETA_A8</strain>
    </source>
</reference>
<feature type="region of interest" description="Disordered" evidence="1">
    <location>
        <begin position="30"/>
        <end position="81"/>
    </location>
</feature>
<dbReference type="Gene3D" id="1.25.10.10">
    <property type="entry name" value="Leucine-rich Repeat Variant"/>
    <property type="match status" value="1"/>
</dbReference>
<accession>A0A517YG30</accession>
<dbReference type="RefSeq" id="WP_145092578.1">
    <property type="nucleotide sequence ID" value="NZ_CP036274.1"/>
</dbReference>
<dbReference type="InterPro" id="IPR011989">
    <property type="entry name" value="ARM-like"/>
</dbReference>
<keyword evidence="2" id="KW-0732">Signal</keyword>
<dbReference type="EMBL" id="CP036274">
    <property type="protein sequence ID" value="QDU29161.1"/>
    <property type="molecule type" value="Genomic_DNA"/>
</dbReference>
<dbReference type="InterPro" id="IPR016024">
    <property type="entry name" value="ARM-type_fold"/>
</dbReference>
<dbReference type="Proteomes" id="UP000315017">
    <property type="component" value="Chromosome"/>
</dbReference>
<dbReference type="PROSITE" id="PS51257">
    <property type="entry name" value="PROKAR_LIPOPROTEIN"/>
    <property type="match status" value="1"/>
</dbReference>
<evidence type="ECO:0000256" key="2">
    <source>
        <dbReference type="SAM" id="SignalP"/>
    </source>
</evidence>
<evidence type="ECO:0000256" key="1">
    <source>
        <dbReference type="SAM" id="MobiDB-lite"/>
    </source>
</evidence>
<protein>
    <submittedName>
        <fullName evidence="3">HEAT repeat protein</fullName>
    </submittedName>
</protein>
<gene>
    <name evidence="3" type="ORF">ETAA8_42680</name>
</gene>
<dbReference type="SUPFAM" id="SSF48371">
    <property type="entry name" value="ARM repeat"/>
    <property type="match status" value="1"/>
</dbReference>
<evidence type="ECO:0000313" key="4">
    <source>
        <dbReference type="Proteomes" id="UP000315017"/>
    </source>
</evidence>
<name>A0A517YG30_9BACT</name>
<keyword evidence="4" id="KW-1185">Reference proteome</keyword>
<dbReference type="SMART" id="SM00567">
    <property type="entry name" value="EZ_HEAT"/>
    <property type="match status" value="2"/>
</dbReference>
<dbReference type="GO" id="GO:0016491">
    <property type="term" value="F:oxidoreductase activity"/>
    <property type="evidence" value="ECO:0007669"/>
    <property type="project" value="TreeGrafter"/>
</dbReference>
<feature type="chain" id="PRO_5021776286" evidence="2">
    <location>
        <begin position="21"/>
        <end position="177"/>
    </location>
</feature>
<dbReference type="Pfam" id="PF13646">
    <property type="entry name" value="HEAT_2"/>
    <property type="match status" value="1"/>
</dbReference>
<dbReference type="KEGG" id="aagg:ETAA8_42680"/>
<sequence precursor="true">MKLSWFGLLASAAILGMALGCGVSQPVNVPAQPLPTNDSTAAPDNPLSDAPAQPAIDGLATSPEKLPEKAPPPTTTDVTPPLPVLSVAELVAKLAIPDERQAAAVALCKQGPEAVPALLKALDHQDWQVRAAAVFALGQLGKESAAARDRLEVLAEKDENANVRDAATFALDAIAGK</sequence>
<dbReference type="OrthoDB" id="10006913at2"/>
<proteinExistence type="predicted"/>
<evidence type="ECO:0000313" key="3">
    <source>
        <dbReference type="EMBL" id="QDU29161.1"/>
    </source>
</evidence>
<dbReference type="InterPro" id="IPR004155">
    <property type="entry name" value="PBS_lyase_HEAT"/>
</dbReference>